<dbReference type="InterPro" id="IPR003690">
    <property type="entry name" value="MTERF"/>
</dbReference>
<evidence type="ECO:0000256" key="1">
    <source>
        <dbReference type="ARBA" id="ARBA00007692"/>
    </source>
</evidence>
<dbReference type="InterPro" id="IPR038538">
    <property type="entry name" value="MTERF_sf"/>
</dbReference>
<evidence type="ECO:0000313" key="4">
    <source>
        <dbReference type="EMBL" id="KJH43435.1"/>
    </source>
</evidence>
<proteinExistence type="inferred from homology"/>
<evidence type="ECO:0000256" key="3">
    <source>
        <dbReference type="SAM" id="SignalP"/>
    </source>
</evidence>
<dbReference type="GO" id="GO:0006390">
    <property type="term" value="P:mitochondrial transcription"/>
    <property type="evidence" value="ECO:0007669"/>
    <property type="project" value="TreeGrafter"/>
</dbReference>
<dbReference type="GO" id="GO:0003676">
    <property type="term" value="F:nucleic acid binding"/>
    <property type="evidence" value="ECO:0007669"/>
    <property type="project" value="InterPro"/>
</dbReference>
<keyword evidence="2" id="KW-0809">Transit peptide</keyword>
<reference evidence="5" key="2">
    <citation type="journal article" date="2016" name="Sci. Rep.">
        <title>Dictyocaulus viviparus genome, variome and transcriptome elucidate lungworm biology and support future intervention.</title>
        <authorList>
            <person name="McNulty S.N."/>
            <person name="Strube C."/>
            <person name="Rosa B.A."/>
            <person name="Martin J.C."/>
            <person name="Tyagi R."/>
            <person name="Choi Y.J."/>
            <person name="Wang Q."/>
            <person name="Hallsworth Pepin K."/>
            <person name="Zhang X."/>
            <person name="Ozersky P."/>
            <person name="Wilson R.K."/>
            <person name="Sternberg P.W."/>
            <person name="Gasser R.B."/>
            <person name="Mitreva M."/>
        </authorList>
    </citation>
    <scope>NUCLEOTIDE SEQUENCE [LARGE SCALE GENOMIC DNA]</scope>
    <source>
        <strain evidence="5">HannoverDv2000</strain>
    </source>
</reference>
<dbReference type="PANTHER" id="PTHR13068">
    <property type="entry name" value="CGI-12 PROTEIN-RELATED"/>
    <property type="match status" value="1"/>
</dbReference>
<dbReference type="SMART" id="SM00733">
    <property type="entry name" value="Mterf"/>
    <property type="match status" value="6"/>
</dbReference>
<protein>
    <recommendedName>
        <fullName evidence="6">mTERF</fullName>
    </recommendedName>
</protein>
<dbReference type="STRING" id="29172.A0A0D8XFJ9"/>
<dbReference type="PANTHER" id="PTHR13068:SF112">
    <property type="entry name" value="TRANSCRIPTION TERMINATION FACTOR 3, MITOCHONDRIAL"/>
    <property type="match status" value="1"/>
</dbReference>
<comment type="similarity">
    <text evidence="1">Belongs to the mTERF family.</text>
</comment>
<dbReference type="GO" id="GO:0061668">
    <property type="term" value="P:mitochondrial ribosome assembly"/>
    <property type="evidence" value="ECO:0007669"/>
    <property type="project" value="TreeGrafter"/>
</dbReference>
<feature type="chain" id="PRO_5002335586" description="mTERF" evidence="3">
    <location>
        <begin position="23"/>
        <end position="473"/>
    </location>
</feature>
<dbReference type="GO" id="GO:0005739">
    <property type="term" value="C:mitochondrion"/>
    <property type="evidence" value="ECO:0007669"/>
    <property type="project" value="TreeGrafter"/>
</dbReference>
<dbReference type="AlphaFoldDB" id="A0A0D8XFJ9"/>
<keyword evidence="3" id="KW-0732">Signal</keyword>
<name>A0A0D8XFJ9_DICVI</name>
<evidence type="ECO:0000256" key="2">
    <source>
        <dbReference type="ARBA" id="ARBA00022946"/>
    </source>
</evidence>
<reference evidence="4 5" key="1">
    <citation type="submission" date="2013-11" db="EMBL/GenBank/DDBJ databases">
        <title>Draft genome of the bovine lungworm Dictyocaulus viviparus.</title>
        <authorList>
            <person name="Mitreva M."/>
        </authorList>
    </citation>
    <scope>NUCLEOTIDE SEQUENCE [LARGE SCALE GENOMIC DNA]</scope>
    <source>
        <strain evidence="4 5">HannoverDv2000</strain>
    </source>
</reference>
<keyword evidence="5" id="KW-1185">Reference proteome</keyword>
<dbReference type="Pfam" id="PF02536">
    <property type="entry name" value="mTERF"/>
    <property type="match status" value="1"/>
</dbReference>
<feature type="signal peptide" evidence="3">
    <location>
        <begin position="1"/>
        <end position="22"/>
    </location>
</feature>
<sequence>MAFKSPRTRILIWAWHANLASFSIRSLFCQISVESQCHRNNLAGNQSKEVLCRPLKSCKWNNQNFHLSKDVGRECDSYVDEFSKLKESELADKVNVEESVWCKYTEDLVNSLNFPTENKCPIEFDTSKRLEMNSKDVLLKRKTGRPVFRSIIYNCGELDASDLSMPPSPANPHPFVPMEHAPPVYTRSLVPLVNHSVLLQNLVDIGVNLFEVEQNTSAGKHLLRLEFRKDVKPKLQWLLSLGFDVTDLGVYLTKNPFYLLQDLKDMQARVNYLTAMRFSKGDVCKIIKDFRYWLNIDVKIIDSRLGWVQKQFGLTGDEVRDLIRKEARILMFGLGPLQRLVGLLNKEFGFSPGQIKRILLNDPRIFMMDTKLIRMNYDYVHNVMKISNSVIATYPLILRCSHSSIRNRHEFLKKLGKAVYEGTIIDGTQVSCAPIDNVKPVSMEVFLDGNDAVFARKAADTYVAVYNRFLQNN</sequence>
<gene>
    <name evidence="4" type="ORF">DICVIV_10535</name>
</gene>
<evidence type="ECO:0000313" key="5">
    <source>
        <dbReference type="Proteomes" id="UP000053766"/>
    </source>
</evidence>
<dbReference type="Gene3D" id="1.25.70.10">
    <property type="entry name" value="Transcription termination factor 3, mitochondrial"/>
    <property type="match status" value="1"/>
</dbReference>
<evidence type="ECO:0008006" key="6">
    <source>
        <dbReference type="Google" id="ProtNLM"/>
    </source>
</evidence>
<dbReference type="OrthoDB" id="637682at2759"/>
<accession>A0A0D8XFJ9</accession>
<organism evidence="4 5">
    <name type="scientific">Dictyocaulus viviparus</name>
    <name type="common">Bovine lungworm</name>
    <dbReference type="NCBI Taxonomy" id="29172"/>
    <lineage>
        <taxon>Eukaryota</taxon>
        <taxon>Metazoa</taxon>
        <taxon>Ecdysozoa</taxon>
        <taxon>Nematoda</taxon>
        <taxon>Chromadorea</taxon>
        <taxon>Rhabditida</taxon>
        <taxon>Rhabditina</taxon>
        <taxon>Rhabditomorpha</taxon>
        <taxon>Strongyloidea</taxon>
        <taxon>Metastrongylidae</taxon>
        <taxon>Dictyocaulus</taxon>
    </lineage>
</organism>
<dbReference type="Proteomes" id="UP000053766">
    <property type="component" value="Unassembled WGS sequence"/>
</dbReference>
<dbReference type="EMBL" id="KN716558">
    <property type="protein sequence ID" value="KJH43435.1"/>
    <property type="molecule type" value="Genomic_DNA"/>
</dbReference>